<evidence type="ECO:0000313" key="1">
    <source>
        <dbReference type="EMBL" id="KAK8899037.1"/>
    </source>
</evidence>
<evidence type="ECO:0008006" key="3">
    <source>
        <dbReference type="Google" id="ProtNLM"/>
    </source>
</evidence>
<evidence type="ECO:0000313" key="2">
    <source>
        <dbReference type="Proteomes" id="UP001470230"/>
    </source>
</evidence>
<gene>
    <name evidence="1" type="ORF">M9Y10_001334</name>
</gene>
<accession>A0ABR2L731</accession>
<dbReference type="EMBL" id="JAPFFF010000001">
    <property type="protein sequence ID" value="KAK8899037.1"/>
    <property type="molecule type" value="Genomic_DNA"/>
</dbReference>
<sequence length="224" mass="25474">MTGLIKCTLNNNTETIGSNAFEFCHSLKEFNIDITNSNLTKLGLYSFHETSIKTINIPPLVNTIECGTFCDCKFLKEINISTESTLEQIEDYSFACDLLLKNINIPKTIKKISNKSFINTPSVQSIMIHSNEFYFVMDDHSVYTSENNLLFVPRDLKTFTINENSFCGHNISNVLFSDNSLKCIEAYGFAHSTSLKKFKFQNQLSKLDMKHLSVVKNLNLYSSI</sequence>
<comment type="caution">
    <text evidence="1">The sequence shown here is derived from an EMBL/GenBank/DDBJ whole genome shotgun (WGS) entry which is preliminary data.</text>
</comment>
<dbReference type="PANTHER" id="PTHR45661">
    <property type="entry name" value="SURFACE ANTIGEN"/>
    <property type="match status" value="1"/>
</dbReference>
<dbReference type="Gene3D" id="3.80.10.10">
    <property type="entry name" value="Ribonuclease Inhibitor"/>
    <property type="match status" value="1"/>
</dbReference>
<dbReference type="InterPro" id="IPR032675">
    <property type="entry name" value="LRR_dom_sf"/>
</dbReference>
<dbReference type="InterPro" id="IPR026906">
    <property type="entry name" value="LRR_5"/>
</dbReference>
<protein>
    <recommendedName>
        <fullName evidence="3">Surface antigen BspA-like</fullName>
    </recommendedName>
</protein>
<organism evidence="1 2">
    <name type="scientific">Tritrichomonas musculus</name>
    <dbReference type="NCBI Taxonomy" id="1915356"/>
    <lineage>
        <taxon>Eukaryota</taxon>
        <taxon>Metamonada</taxon>
        <taxon>Parabasalia</taxon>
        <taxon>Tritrichomonadida</taxon>
        <taxon>Tritrichomonadidae</taxon>
        <taxon>Tritrichomonas</taxon>
    </lineage>
</organism>
<dbReference type="InterPro" id="IPR053139">
    <property type="entry name" value="Surface_bspA-like"/>
</dbReference>
<keyword evidence="2" id="KW-1185">Reference proteome</keyword>
<dbReference type="SUPFAM" id="SSF52058">
    <property type="entry name" value="L domain-like"/>
    <property type="match status" value="1"/>
</dbReference>
<name>A0ABR2L731_9EUKA</name>
<dbReference type="Pfam" id="PF13306">
    <property type="entry name" value="LRR_5"/>
    <property type="match status" value="2"/>
</dbReference>
<proteinExistence type="predicted"/>
<dbReference type="PANTHER" id="PTHR45661:SF3">
    <property type="entry name" value="IG-LIKE DOMAIN-CONTAINING PROTEIN"/>
    <property type="match status" value="1"/>
</dbReference>
<reference evidence="1 2" key="1">
    <citation type="submission" date="2024-04" db="EMBL/GenBank/DDBJ databases">
        <title>Tritrichomonas musculus Genome.</title>
        <authorList>
            <person name="Alves-Ferreira E."/>
            <person name="Grigg M."/>
            <person name="Lorenzi H."/>
            <person name="Galac M."/>
        </authorList>
    </citation>
    <scope>NUCLEOTIDE SEQUENCE [LARGE SCALE GENOMIC DNA]</scope>
    <source>
        <strain evidence="1 2">EAF2021</strain>
    </source>
</reference>
<dbReference type="Proteomes" id="UP001470230">
    <property type="component" value="Unassembled WGS sequence"/>
</dbReference>